<name>A0A7H1MMT4_9LACO</name>
<dbReference type="AlphaFoldDB" id="A0A7H1MMT4"/>
<sequence length="73" mass="8521">MKKSGFWLIVSIVLTILALVSVYFNSDVIAISVSDWSFKLEGSFFLPIVLVNAWTIRKFYNNRKLEKYDQNDK</sequence>
<evidence type="ECO:0000313" key="2">
    <source>
        <dbReference type="Proteomes" id="UP000516446"/>
    </source>
</evidence>
<dbReference type="EMBL" id="CP043431">
    <property type="protein sequence ID" value="QNT64770.1"/>
    <property type="molecule type" value="Genomic_DNA"/>
</dbReference>
<dbReference type="Proteomes" id="UP000516446">
    <property type="component" value="Chromosome"/>
</dbReference>
<proteinExistence type="predicted"/>
<organism evidence="1 2">
    <name type="scientific">Weissella koreensis</name>
    <dbReference type="NCBI Taxonomy" id="165096"/>
    <lineage>
        <taxon>Bacteria</taxon>
        <taxon>Bacillati</taxon>
        <taxon>Bacillota</taxon>
        <taxon>Bacilli</taxon>
        <taxon>Lactobacillales</taxon>
        <taxon>Lactobacillaceae</taxon>
        <taxon>Weissella</taxon>
    </lineage>
</organism>
<gene>
    <name evidence="1" type="ORF">FY536_05645</name>
</gene>
<reference evidence="1 2" key="1">
    <citation type="submission" date="2019-08" db="EMBL/GenBank/DDBJ databases">
        <authorList>
            <person name="Chang H.C."/>
            <person name="Mun S.Y."/>
        </authorList>
    </citation>
    <scope>NUCLEOTIDE SEQUENCE [LARGE SCALE GENOMIC DNA]</scope>
    <source>
        <strain evidence="1 2">SK</strain>
    </source>
</reference>
<evidence type="ECO:0000313" key="1">
    <source>
        <dbReference type="EMBL" id="QNT64770.1"/>
    </source>
</evidence>
<keyword evidence="2" id="KW-1185">Reference proteome</keyword>
<protein>
    <submittedName>
        <fullName evidence="1">Uncharacterized protein</fullName>
    </submittedName>
</protein>
<dbReference type="RefSeq" id="WP_006845113.1">
    <property type="nucleotide sequence ID" value="NZ_CP026847.1"/>
</dbReference>
<accession>A0A7H1MMT4</accession>